<reference evidence="2" key="1">
    <citation type="journal article" date="2019" name="PLoS Negl. Trop. Dis.">
        <title>Revisiting the worldwide diversity of Leptospira species in the environment.</title>
        <authorList>
            <person name="Vincent A.T."/>
            <person name="Schiettekatte O."/>
            <person name="Bourhy P."/>
            <person name="Veyrier F.J."/>
            <person name="Picardeau M."/>
        </authorList>
    </citation>
    <scope>NUCLEOTIDE SEQUENCE [LARGE SCALE GENOMIC DNA]</scope>
    <source>
        <strain evidence="2">201601298</strain>
    </source>
</reference>
<organism evidence="1 2">
    <name type="scientific">Leptospira mtsangambouensis</name>
    <dbReference type="NCBI Taxonomy" id="2484912"/>
    <lineage>
        <taxon>Bacteria</taxon>
        <taxon>Pseudomonadati</taxon>
        <taxon>Spirochaetota</taxon>
        <taxon>Spirochaetia</taxon>
        <taxon>Leptospirales</taxon>
        <taxon>Leptospiraceae</taxon>
        <taxon>Leptospira</taxon>
    </lineage>
</organism>
<evidence type="ECO:0008006" key="3">
    <source>
        <dbReference type="Google" id="ProtNLM"/>
    </source>
</evidence>
<name>A0ABY2NX80_9LEPT</name>
<dbReference type="RefSeq" id="WP_135696801.1">
    <property type="nucleotide sequence ID" value="NZ_RQHK01000017.1"/>
</dbReference>
<dbReference type="EMBL" id="RQHK01000017">
    <property type="protein sequence ID" value="TGM73037.1"/>
    <property type="molecule type" value="Genomic_DNA"/>
</dbReference>
<dbReference type="Proteomes" id="UP000297940">
    <property type="component" value="Unassembled WGS sequence"/>
</dbReference>
<dbReference type="PROSITE" id="PS51257">
    <property type="entry name" value="PROKAR_LIPOPROTEIN"/>
    <property type="match status" value="1"/>
</dbReference>
<comment type="caution">
    <text evidence="1">The sequence shown here is derived from an EMBL/GenBank/DDBJ whole genome shotgun (WGS) entry which is preliminary data.</text>
</comment>
<evidence type="ECO:0000313" key="2">
    <source>
        <dbReference type="Proteomes" id="UP000297940"/>
    </source>
</evidence>
<accession>A0ABY2NX80</accession>
<evidence type="ECO:0000313" key="1">
    <source>
        <dbReference type="EMBL" id="TGM73037.1"/>
    </source>
</evidence>
<protein>
    <recommendedName>
        <fullName evidence="3">Lipoprotein</fullName>
    </recommendedName>
</protein>
<sequence>MKQLIILLLLVLSFVSCEDPQEEGGINKEGFLLIEFINFMGSQSGRYDSACDYPNESIPLSLNSLVTLSSFSQKYRITTGASGLKYAFSLSGDYPNCGVTLYIYNCANPNFFASNSEVSCDSGTFSNHVSGATQTCVISSFANQKVMILIEPNSTSYPTTKCSTITFEALP</sequence>
<proteinExistence type="predicted"/>
<keyword evidence="2" id="KW-1185">Reference proteome</keyword>
<gene>
    <name evidence="1" type="ORF">EHR01_17655</name>
</gene>